<reference evidence="2 3" key="1">
    <citation type="submission" date="2019-11" db="EMBL/GenBank/DDBJ databases">
        <title>Draft genome sequences of five Paenibacillus species of dairy origin.</title>
        <authorList>
            <person name="Olajide A.M."/>
            <person name="Chen S."/>
            <person name="Lapointe G."/>
        </authorList>
    </citation>
    <scope>NUCLEOTIDE SEQUENCE [LARGE SCALE GENOMIC DNA]</scope>
    <source>
        <strain evidence="2 3">2CS3</strain>
    </source>
</reference>
<organism evidence="2 3">
    <name type="scientific">Paenibacillus validus</name>
    <dbReference type="NCBI Taxonomy" id="44253"/>
    <lineage>
        <taxon>Bacteria</taxon>
        <taxon>Bacillati</taxon>
        <taxon>Bacillota</taxon>
        <taxon>Bacilli</taxon>
        <taxon>Bacillales</taxon>
        <taxon>Paenibacillaceae</taxon>
        <taxon>Paenibacillus</taxon>
    </lineage>
</organism>
<feature type="region of interest" description="Disordered" evidence="1">
    <location>
        <begin position="19"/>
        <end position="108"/>
    </location>
</feature>
<dbReference type="RefSeq" id="WP_141333900.1">
    <property type="nucleotide sequence ID" value="NZ_WNZX01000004.1"/>
</dbReference>
<evidence type="ECO:0000313" key="2">
    <source>
        <dbReference type="EMBL" id="MUG70501.1"/>
    </source>
</evidence>
<evidence type="ECO:0000313" key="3">
    <source>
        <dbReference type="Proteomes" id="UP000450917"/>
    </source>
</evidence>
<accession>A0A7X2ZAG0</accession>
<keyword evidence="3" id="KW-1185">Reference proteome</keyword>
<sequence>MSLKAVELQFALHKNEEVGVKQQQLTQKPLSDQASLSEAAAKQVVEERHKSTKTEESARASVKDNGERSSKRGTSGTPKRSAEAKEPEKAPISRHDHPFKGHHIDLSL</sequence>
<feature type="compositionally biased region" description="Polar residues" evidence="1">
    <location>
        <begin position="21"/>
        <end position="36"/>
    </location>
</feature>
<dbReference type="AlphaFoldDB" id="A0A7X2ZAG0"/>
<feature type="compositionally biased region" description="Basic and acidic residues" evidence="1">
    <location>
        <begin position="80"/>
        <end position="108"/>
    </location>
</feature>
<evidence type="ECO:0008006" key="4">
    <source>
        <dbReference type="Google" id="ProtNLM"/>
    </source>
</evidence>
<feature type="compositionally biased region" description="Basic and acidic residues" evidence="1">
    <location>
        <begin position="44"/>
        <end position="70"/>
    </location>
</feature>
<name>A0A7X2ZAG0_9BACL</name>
<dbReference type="EMBL" id="WNZX01000004">
    <property type="protein sequence ID" value="MUG70501.1"/>
    <property type="molecule type" value="Genomic_DNA"/>
</dbReference>
<proteinExistence type="predicted"/>
<gene>
    <name evidence="2" type="ORF">GNP93_07380</name>
</gene>
<protein>
    <recommendedName>
        <fullName evidence="4">RNA polymerase subunit sigma</fullName>
    </recommendedName>
</protein>
<evidence type="ECO:0000256" key="1">
    <source>
        <dbReference type="SAM" id="MobiDB-lite"/>
    </source>
</evidence>
<dbReference type="Proteomes" id="UP000450917">
    <property type="component" value="Unassembled WGS sequence"/>
</dbReference>
<comment type="caution">
    <text evidence="2">The sequence shown here is derived from an EMBL/GenBank/DDBJ whole genome shotgun (WGS) entry which is preliminary data.</text>
</comment>